<keyword evidence="2" id="KW-1185">Reference proteome</keyword>
<organism evidence="1 2">
    <name type="scientific">Melipona bicolor</name>
    <dbReference type="NCBI Taxonomy" id="60889"/>
    <lineage>
        <taxon>Eukaryota</taxon>
        <taxon>Metazoa</taxon>
        <taxon>Ecdysozoa</taxon>
        <taxon>Arthropoda</taxon>
        <taxon>Hexapoda</taxon>
        <taxon>Insecta</taxon>
        <taxon>Pterygota</taxon>
        <taxon>Neoptera</taxon>
        <taxon>Endopterygota</taxon>
        <taxon>Hymenoptera</taxon>
        <taxon>Apocrita</taxon>
        <taxon>Aculeata</taxon>
        <taxon>Apoidea</taxon>
        <taxon>Anthophila</taxon>
        <taxon>Apidae</taxon>
        <taxon>Melipona</taxon>
    </lineage>
</organism>
<proteinExistence type="predicted"/>
<dbReference type="EMBL" id="JAHYIQ010000027">
    <property type="protein sequence ID" value="KAK1121194.1"/>
    <property type="molecule type" value="Genomic_DNA"/>
</dbReference>
<protein>
    <submittedName>
        <fullName evidence="1">Uncharacterized protein</fullName>
    </submittedName>
</protein>
<gene>
    <name evidence="1" type="ORF">K0M31_010501</name>
</gene>
<reference evidence="1" key="1">
    <citation type="submission" date="2021-10" db="EMBL/GenBank/DDBJ databases">
        <title>Melipona bicolor Genome sequencing and assembly.</title>
        <authorList>
            <person name="Araujo N.S."/>
            <person name="Arias M.C."/>
        </authorList>
    </citation>
    <scope>NUCLEOTIDE SEQUENCE</scope>
    <source>
        <strain evidence="1">USP_2M_L1-L4_2017</strain>
        <tissue evidence="1">Whole body</tissue>
    </source>
</reference>
<sequence>MLNDVNISAILDSFSVSYDKRVRPNYGVVARTGRIECPFSSEPSIIVQRANVQLTDKKEQRMNRMILEQNFDAFEAQTYFLVRCEHRTKVATTCAWIQMEWDWRQRANLPDSGAETVASMIKTGQTDGHCEEGEGEN</sequence>
<dbReference type="AlphaFoldDB" id="A0AA40FL80"/>
<dbReference type="Proteomes" id="UP001177670">
    <property type="component" value="Unassembled WGS sequence"/>
</dbReference>
<accession>A0AA40FL80</accession>
<name>A0AA40FL80_9HYME</name>
<evidence type="ECO:0000313" key="1">
    <source>
        <dbReference type="EMBL" id="KAK1121194.1"/>
    </source>
</evidence>
<evidence type="ECO:0000313" key="2">
    <source>
        <dbReference type="Proteomes" id="UP001177670"/>
    </source>
</evidence>
<comment type="caution">
    <text evidence="1">The sequence shown here is derived from an EMBL/GenBank/DDBJ whole genome shotgun (WGS) entry which is preliminary data.</text>
</comment>